<feature type="transmembrane region" description="Helical" evidence="2">
    <location>
        <begin position="224"/>
        <end position="250"/>
    </location>
</feature>
<reference evidence="4" key="1">
    <citation type="submission" date="2019-09" db="EMBL/GenBank/DDBJ databases">
        <title>Characterisation of the sponge microbiome using genome-centric metagenomics.</title>
        <authorList>
            <person name="Engelberts J.P."/>
            <person name="Robbins S.J."/>
            <person name="De Goeij J.M."/>
            <person name="Aranda M."/>
            <person name="Bell S.C."/>
            <person name="Webster N.S."/>
        </authorList>
    </citation>
    <scope>NUCLEOTIDE SEQUENCE</scope>
    <source>
        <strain evidence="4">SB0664_bin_27</strain>
    </source>
</reference>
<feature type="domain" description="Protein-glutamine gamma-glutamyltransferase-like C-terminal" evidence="3">
    <location>
        <begin position="454"/>
        <end position="522"/>
    </location>
</feature>
<feature type="compositionally biased region" description="Basic and acidic residues" evidence="1">
    <location>
        <begin position="535"/>
        <end position="550"/>
    </location>
</feature>
<accession>A0A6B0YMH3</accession>
<sequence>MAEIENARHQASFDHAWQDSLLRPAVIAALVGCILVALTSFVSHIGPGLPPAYINILRITSIGAALVGGYTTTMLVRPGQRQRRSATFRLSELGLILFVARIALWATVEGWPAPAAMVLQPFGVFLTLKFIINGLFILIAWGMAVLVTNDFLAMGLQADELADLEAASRPISGDDHRIQSDRGALVRRFSERWAIGGMLLIVLTAASQVGMGSNGFFALVRQDIAGGVIGAAIVYFVLGLLLLTFVHLAAMRARWQLAKLPSESTIVRNWPFYAFGLLLVVAAAAFLMPLGGTFRLAQLMGLAIRAISGAVYLILGLIMGLLALLFGSDDEILEEPARERPEIAAPQIEQVQPAEAPPWLGGTVFWIIIALLLGYATYIYLQGRGVNFQLILAWLREFLRGWKQIGDAFNEWRARRLSPEEEDSGKTGRSRVRRWLDELMLGRLPPDEQVRYFYVSTLESAAEHGLRRRPGETPYSFQARLGTQVESEDATAAAHLTDGFVKIEFARQSTEATAVPLLKRAWTQIRSALAGLQEEQPRSDEEGQDAPKAE</sequence>
<keyword evidence="2" id="KW-0472">Membrane</keyword>
<feature type="transmembrane region" description="Helical" evidence="2">
    <location>
        <begin position="193"/>
        <end position="212"/>
    </location>
</feature>
<keyword evidence="2" id="KW-1133">Transmembrane helix</keyword>
<keyword evidence="2" id="KW-0812">Transmembrane</keyword>
<dbReference type="EMBL" id="VXRG01000015">
    <property type="protein sequence ID" value="MXY92110.1"/>
    <property type="molecule type" value="Genomic_DNA"/>
</dbReference>
<proteinExistence type="predicted"/>
<organism evidence="4">
    <name type="scientific">Caldilineaceae bacterium SB0664_bin_27</name>
    <dbReference type="NCBI Taxonomy" id="2605260"/>
    <lineage>
        <taxon>Bacteria</taxon>
        <taxon>Bacillati</taxon>
        <taxon>Chloroflexota</taxon>
        <taxon>Caldilineae</taxon>
        <taxon>Caldilineales</taxon>
        <taxon>Caldilineaceae</taxon>
    </lineage>
</organism>
<feature type="transmembrane region" description="Helical" evidence="2">
    <location>
        <begin position="302"/>
        <end position="326"/>
    </location>
</feature>
<comment type="caution">
    <text evidence="4">The sequence shown here is derived from an EMBL/GenBank/DDBJ whole genome shotgun (WGS) entry which is preliminary data.</text>
</comment>
<evidence type="ECO:0000256" key="2">
    <source>
        <dbReference type="SAM" id="Phobius"/>
    </source>
</evidence>
<dbReference type="Pfam" id="PF13559">
    <property type="entry name" value="DUF4129"/>
    <property type="match status" value="1"/>
</dbReference>
<name>A0A6B0YMH3_9CHLR</name>
<feature type="transmembrane region" description="Helical" evidence="2">
    <location>
        <begin position="359"/>
        <end position="381"/>
    </location>
</feature>
<feature type="transmembrane region" description="Helical" evidence="2">
    <location>
        <begin position="88"/>
        <end position="105"/>
    </location>
</feature>
<feature type="transmembrane region" description="Helical" evidence="2">
    <location>
        <begin position="270"/>
        <end position="290"/>
    </location>
</feature>
<dbReference type="AlphaFoldDB" id="A0A6B0YMH3"/>
<evidence type="ECO:0000259" key="3">
    <source>
        <dbReference type="Pfam" id="PF13559"/>
    </source>
</evidence>
<feature type="region of interest" description="Disordered" evidence="1">
    <location>
        <begin position="529"/>
        <end position="550"/>
    </location>
</feature>
<feature type="transmembrane region" description="Helical" evidence="2">
    <location>
        <begin position="21"/>
        <end position="46"/>
    </location>
</feature>
<evidence type="ECO:0000313" key="4">
    <source>
        <dbReference type="EMBL" id="MXY92110.1"/>
    </source>
</evidence>
<evidence type="ECO:0000256" key="1">
    <source>
        <dbReference type="SAM" id="MobiDB-lite"/>
    </source>
</evidence>
<dbReference type="InterPro" id="IPR025403">
    <property type="entry name" value="TgpA-like_C"/>
</dbReference>
<feature type="transmembrane region" description="Helical" evidence="2">
    <location>
        <begin position="52"/>
        <end position="76"/>
    </location>
</feature>
<gene>
    <name evidence="4" type="ORF">F4Y42_01535</name>
</gene>
<protein>
    <submittedName>
        <fullName evidence="4">DUF4129 domain-containing protein</fullName>
    </submittedName>
</protein>